<evidence type="ECO:0000259" key="10">
    <source>
        <dbReference type="Pfam" id="PF04815"/>
    </source>
</evidence>
<dbReference type="InterPro" id="IPR006895">
    <property type="entry name" value="Znf_Sec23_Sec24"/>
</dbReference>
<dbReference type="Proteomes" id="UP000683417">
    <property type="component" value="Unassembled WGS sequence"/>
</dbReference>
<dbReference type="PANTHER" id="PTHR13803:SF4">
    <property type="entry name" value="SECRETORY 24CD, ISOFORM C"/>
    <property type="match status" value="1"/>
</dbReference>
<accession>A0A9W4DNB2</accession>
<dbReference type="GO" id="GO:0090110">
    <property type="term" value="P:COPII-coated vesicle cargo loading"/>
    <property type="evidence" value="ECO:0007669"/>
    <property type="project" value="TreeGrafter"/>
</dbReference>
<dbReference type="Pfam" id="PF04811">
    <property type="entry name" value="Sec23_trunk"/>
    <property type="match status" value="1"/>
</dbReference>
<feature type="compositionally biased region" description="Polar residues" evidence="6">
    <location>
        <begin position="24"/>
        <end position="47"/>
    </location>
</feature>
<reference evidence="12" key="1">
    <citation type="submission" date="2020-10" db="EMBL/GenBank/DDBJ databases">
        <authorList>
            <person name="Muller C M."/>
        </authorList>
    </citation>
    <scope>NUCLEOTIDE SEQUENCE</scope>
    <source>
        <strain evidence="12">THUN-12</strain>
    </source>
</reference>
<evidence type="ECO:0000313" key="13">
    <source>
        <dbReference type="Proteomes" id="UP000683417"/>
    </source>
</evidence>
<dbReference type="InterPro" id="IPR006896">
    <property type="entry name" value="Sec23/24_trunk_dom"/>
</dbReference>
<evidence type="ECO:0000313" key="12">
    <source>
        <dbReference type="EMBL" id="CAD6504959.1"/>
    </source>
</evidence>
<dbReference type="GO" id="GO:0000149">
    <property type="term" value="F:SNARE binding"/>
    <property type="evidence" value="ECO:0007669"/>
    <property type="project" value="TreeGrafter"/>
</dbReference>
<dbReference type="Pfam" id="PF08033">
    <property type="entry name" value="Sec23_BS"/>
    <property type="match status" value="1"/>
</dbReference>
<feature type="domain" description="Gelsolin-like" evidence="7">
    <location>
        <begin position="842"/>
        <end position="885"/>
    </location>
</feature>
<organism evidence="12 13">
    <name type="scientific">Blumeria graminis f. sp. triticale</name>
    <dbReference type="NCBI Taxonomy" id="1689686"/>
    <lineage>
        <taxon>Eukaryota</taxon>
        <taxon>Fungi</taxon>
        <taxon>Dikarya</taxon>
        <taxon>Ascomycota</taxon>
        <taxon>Pezizomycotina</taxon>
        <taxon>Leotiomycetes</taxon>
        <taxon>Erysiphales</taxon>
        <taxon>Erysiphaceae</taxon>
        <taxon>Blumeria</taxon>
    </lineage>
</organism>
<dbReference type="EMBL" id="CAJHIT010000009">
    <property type="protein sequence ID" value="CAD6504959.1"/>
    <property type="molecule type" value="Genomic_DNA"/>
</dbReference>
<name>A0A9W4DNB2_BLUGR</name>
<comment type="subcellular location">
    <subcellularLocation>
        <location evidence="1">Golgi apparatus membrane</location>
        <topology evidence="1">Peripheral membrane protein</topology>
        <orientation evidence="1">Cytoplasmic side</orientation>
    </subcellularLocation>
</comment>
<dbReference type="InterPro" id="IPR050550">
    <property type="entry name" value="SEC23_SEC24_subfamily"/>
</dbReference>
<dbReference type="GO" id="GO:0000139">
    <property type="term" value="C:Golgi membrane"/>
    <property type="evidence" value="ECO:0007669"/>
    <property type="project" value="UniProtKB-SubCell"/>
</dbReference>
<feature type="domain" description="Sec23/Sec24 beta-sandwich" evidence="11">
    <location>
        <begin position="618"/>
        <end position="702"/>
    </location>
</feature>
<feature type="compositionally biased region" description="Polar residues" evidence="6">
    <location>
        <begin position="176"/>
        <end position="185"/>
    </location>
</feature>
<evidence type="ECO:0000256" key="5">
    <source>
        <dbReference type="ARBA" id="ARBA00025471"/>
    </source>
</evidence>
<dbReference type="Pfam" id="PF04815">
    <property type="entry name" value="Sec23_helical"/>
    <property type="match status" value="1"/>
</dbReference>
<dbReference type="GO" id="GO:0008270">
    <property type="term" value="F:zinc ion binding"/>
    <property type="evidence" value="ECO:0007669"/>
    <property type="project" value="InterPro"/>
</dbReference>
<gene>
    <name evidence="12" type="ORF">BGTH12_LOCUS6317</name>
</gene>
<dbReference type="InterPro" id="IPR006900">
    <property type="entry name" value="Sec23/24_helical_dom"/>
</dbReference>
<feature type="region of interest" description="Disordered" evidence="6">
    <location>
        <begin position="145"/>
        <end position="194"/>
    </location>
</feature>
<evidence type="ECO:0000256" key="1">
    <source>
        <dbReference type="ARBA" id="ARBA00004255"/>
    </source>
</evidence>
<feature type="region of interest" description="Disordered" evidence="6">
    <location>
        <begin position="1"/>
        <end position="63"/>
    </location>
</feature>
<evidence type="ECO:0000259" key="11">
    <source>
        <dbReference type="Pfam" id="PF08033"/>
    </source>
</evidence>
<dbReference type="GO" id="GO:0006886">
    <property type="term" value="P:intracellular protein transport"/>
    <property type="evidence" value="ECO:0007669"/>
    <property type="project" value="InterPro"/>
</dbReference>
<feature type="domain" description="Sec23/Sec24 trunk" evidence="9">
    <location>
        <begin position="366"/>
        <end position="611"/>
    </location>
</feature>
<feature type="domain" description="Sec23/Sec24 helical" evidence="10">
    <location>
        <begin position="714"/>
        <end position="813"/>
    </location>
</feature>
<dbReference type="Pfam" id="PF04810">
    <property type="entry name" value="zf-Sec23_Sec24"/>
    <property type="match status" value="1"/>
</dbReference>
<dbReference type="InterPro" id="IPR007123">
    <property type="entry name" value="Gelsolin-like_dom"/>
</dbReference>
<dbReference type="PANTHER" id="PTHR13803">
    <property type="entry name" value="SEC24-RELATED PROTEIN"/>
    <property type="match status" value="1"/>
</dbReference>
<dbReference type="Pfam" id="PF00626">
    <property type="entry name" value="Gelsolin"/>
    <property type="match status" value="1"/>
</dbReference>
<comment type="caution">
    <text evidence="12">The sequence shown here is derived from an EMBL/GenBank/DDBJ whole genome shotgun (WGS) entry which is preliminary data.</text>
</comment>
<dbReference type="GO" id="GO:0070971">
    <property type="term" value="C:endoplasmic reticulum exit site"/>
    <property type="evidence" value="ECO:0007669"/>
    <property type="project" value="TreeGrafter"/>
</dbReference>
<evidence type="ECO:0000256" key="3">
    <source>
        <dbReference type="ARBA" id="ARBA00022448"/>
    </source>
</evidence>
<protein>
    <submittedName>
        <fullName evidence="12">BgTH12-00458</fullName>
    </submittedName>
</protein>
<evidence type="ECO:0000259" key="9">
    <source>
        <dbReference type="Pfam" id="PF04811"/>
    </source>
</evidence>
<keyword evidence="3" id="KW-0813">Transport</keyword>
<evidence type="ECO:0000259" key="8">
    <source>
        <dbReference type="Pfam" id="PF04810"/>
    </source>
</evidence>
<dbReference type="AlphaFoldDB" id="A0A9W4DNB2"/>
<evidence type="ECO:0000256" key="2">
    <source>
        <dbReference type="ARBA" id="ARBA00008334"/>
    </source>
</evidence>
<dbReference type="GO" id="GO:0030127">
    <property type="term" value="C:COPII vesicle coat"/>
    <property type="evidence" value="ECO:0007669"/>
    <property type="project" value="InterPro"/>
</dbReference>
<keyword evidence="4" id="KW-0653">Protein transport</keyword>
<dbReference type="InterPro" id="IPR012990">
    <property type="entry name" value="Beta-sandwich_Sec23_24"/>
</dbReference>
<evidence type="ECO:0000259" key="7">
    <source>
        <dbReference type="Pfam" id="PF00626"/>
    </source>
</evidence>
<feature type="domain" description="Zinc finger Sec23/Sec24-type" evidence="8">
    <location>
        <begin position="288"/>
        <end position="326"/>
    </location>
</feature>
<proteinExistence type="inferred from homology"/>
<evidence type="ECO:0000256" key="6">
    <source>
        <dbReference type="SAM" id="MobiDB-lite"/>
    </source>
</evidence>
<comment type="similarity">
    <text evidence="2">Belongs to the SEC23/SEC24 family. SEC24 subfamily.</text>
</comment>
<feature type="compositionally biased region" description="Low complexity" evidence="6">
    <location>
        <begin position="156"/>
        <end position="169"/>
    </location>
</feature>
<evidence type="ECO:0000256" key="4">
    <source>
        <dbReference type="ARBA" id="ARBA00022927"/>
    </source>
</evidence>
<sequence>MSEFAADRGVSSYGNSKSRPHQPQPDQSFLHQGNIDSNTLVQNQDGSLTGVPTPYATPQNTTYQSDHNQVADLAASMTQMNISDPAPIRKKKNKDRHAYHNVEHTGSSASINDPLNGTSFLTNAGYTAQTGQFHNPTITPQMSQFPAPANTIFNPSSSASPAEFASRASKPADSGYSANLHTSAHGQVDPDQIPSVSKSREYYSRHYLNHVYPTFEHHIPPPASVSFVALDQGNASPKFTRLTMNSIPSTLEALQSTYLPLGLLLQPLAPLQPGELEVPVLDFGDTGPPRCQRCRAYINPFMVFRSGGNKFICNMCNYANDVPSEYFCALTPQGARVDREQRPELMRGTVEFLVPKEYWSKEPVGMHWLFVIDVSQEAFNKGYLESFCKGIIAALYGGDRKETEDQTTNRNIPAGSKVGFITFDKDVHFYNISSVLEEAQMLVMPDIDEPFVPLNDGLFVNPYDSKENITTLLTQLPALFSQVKNPEPALLPTLNAALAALEKTGGKIVCSLASLPTWGPGRLFLRDDGKQNIGDAEKNLFSTEHPGWKKISEKMVQSGIGADFFLAAPRGGYLDIATIGHISASTGGETFYYPNFVFPRDTEKLVQEVVHTVTRETGYQVLMKVRCSTGLQVSSYAGNFHGNAFRSDIEFGVIDRDKAIGVMFKYDGKLDAKLDAHFQSALLYTTSSGERRVRCSNVIASVSDNAKDCMRYVDQDAVYALIAKEAVAKIVSNSLKDIRGALSEKNVDILASYRKNFSGSHPPGQLVIPENLKELSMYILSLIKTRALKGGQEPSDHRVHSMRMIKSMGALELSLYLYPRMIPIHNLAPEDGFPDDQGHLRMPASIRNSFARVEEGGAYLIDNGQNCYLWIHAQISPNFITDLFGEGMDSLKALDSLISSLPILPTHLSAQVRNILEYLRSMRGSKALTIQLARQGLDGAEYEFARMLVEDRNNEAHSYVDWLVHIHRHVQLELTGQRKKDSDASITSNLAGLRPPYW</sequence>
<comment type="function">
    <text evidence="5">Component of the coat protein complex II (COPII) which promotes the formation of transport vesicles from the endoplasmic reticulum (ER). The coat has two main functions, the physical deformation of the endoplasmic reticulum membrane into vesicles and the selection of cargo molecules.</text>
</comment>